<feature type="binding site" evidence="3">
    <location>
        <position position="276"/>
    </location>
    <ligand>
        <name>substrate</name>
    </ligand>
</feature>
<dbReference type="Gene3D" id="3.40.190.170">
    <property type="entry name" value="Bacterial extracellular solute-binding protein, family 7"/>
    <property type="match status" value="1"/>
</dbReference>
<evidence type="ECO:0000256" key="4">
    <source>
        <dbReference type="SAM" id="MobiDB-lite"/>
    </source>
</evidence>
<evidence type="ECO:0000256" key="3">
    <source>
        <dbReference type="PIRSR" id="PIRSR039026-2"/>
    </source>
</evidence>
<dbReference type="InterPro" id="IPR006311">
    <property type="entry name" value="TAT_signal"/>
</dbReference>
<evidence type="ECO:0000256" key="1">
    <source>
        <dbReference type="ARBA" id="ARBA00022729"/>
    </source>
</evidence>
<feature type="binding site" evidence="3">
    <location>
        <position position="251"/>
    </location>
    <ligand>
        <name>Na(+)</name>
        <dbReference type="ChEBI" id="CHEBI:29101"/>
    </ligand>
</feature>
<keyword evidence="1" id="KW-0732">Signal</keyword>
<feature type="binding site" evidence="2">
    <location>
        <position position="192"/>
    </location>
    <ligand>
        <name>substrate</name>
    </ligand>
</feature>
<dbReference type="PIRSF" id="PIRSF039026">
    <property type="entry name" value="SiaP"/>
    <property type="match status" value="1"/>
</dbReference>
<keyword evidence="3" id="KW-0479">Metal-binding</keyword>
<dbReference type="NCBIfam" id="NF037995">
    <property type="entry name" value="TRAP_S1"/>
    <property type="match status" value="1"/>
</dbReference>
<dbReference type="GO" id="GO:0055085">
    <property type="term" value="P:transmembrane transport"/>
    <property type="evidence" value="ECO:0007669"/>
    <property type="project" value="InterPro"/>
</dbReference>
<proteinExistence type="predicted"/>
<sequence>MTGGPDTDRRRFLAGAVLGGTAVAAGAPLAAARAQTPPTPGLKPSPPLPSDTAQAALPAAPAVLPERIEWRMATAWPKGLAGAGKAAERLAQRITDMSGGRLTVKVHGAGELAPALDGFAAVADGRADMAHDLAAYHMARHRQAAFFTAVPFGLTANEHAAWVLYGGGQGLWDEIYAPFGVKAFLAGTSGTQMLGWFRKEIRSGEDLRGLKMRSSGLGAEVLARLGVATASLPAGEILQALQSRSLDAADWAGPYSDLALGLNQQADYYYGPSFHDPAGALELLVSKEKFEALPADLKAVVAAAAQAACDDLWAECALRNGEALATLIAKGTKVARVSNEVMIALGNASGELLAEEREKADATGRKIFESYLKARNTLTAYTRIGEQAVANARALAFKYIE</sequence>
<dbReference type="Proteomes" id="UP000246077">
    <property type="component" value="Unassembled WGS sequence"/>
</dbReference>
<dbReference type="EMBL" id="QGLF01000004">
    <property type="protein sequence ID" value="PWR19864.1"/>
    <property type="molecule type" value="Genomic_DNA"/>
</dbReference>
<gene>
    <name evidence="5" type="ORF">DKG75_15525</name>
</gene>
<comment type="caution">
    <text evidence="5">The sequence shown here is derived from an EMBL/GenBank/DDBJ whole genome shotgun (WGS) entry which is preliminary data.</text>
</comment>
<dbReference type="GO" id="GO:0046872">
    <property type="term" value="F:metal ion binding"/>
    <property type="evidence" value="ECO:0007669"/>
    <property type="project" value="UniProtKB-KW"/>
</dbReference>
<dbReference type="GO" id="GO:0031317">
    <property type="term" value="C:tripartite ATP-independent periplasmic transporter complex"/>
    <property type="evidence" value="ECO:0007669"/>
    <property type="project" value="InterPro"/>
</dbReference>
<dbReference type="PANTHER" id="PTHR33376:SF5">
    <property type="entry name" value="EXTRACYTOPLASMIC SOLUTE RECEPTOR PROTEIN"/>
    <property type="match status" value="1"/>
</dbReference>
<reference evidence="6" key="1">
    <citation type="submission" date="2018-05" db="EMBL/GenBank/DDBJ databases">
        <title>Zavarzinia sp. HR-AS.</title>
        <authorList>
            <person name="Lee Y."/>
            <person name="Jeon C.O."/>
        </authorList>
    </citation>
    <scope>NUCLEOTIDE SEQUENCE [LARGE SCALE GENOMIC DNA]</scope>
    <source>
        <strain evidence="6">DSM 1231</strain>
    </source>
</reference>
<feature type="binding site" evidence="3">
    <location>
        <position position="250"/>
    </location>
    <ligand>
        <name>substrate</name>
    </ligand>
</feature>
<dbReference type="InterPro" id="IPR038404">
    <property type="entry name" value="TRAP_DctP_sf"/>
</dbReference>
<name>A0A317E0A2_9PROT</name>
<evidence type="ECO:0000313" key="5">
    <source>
        <dbReference type="EMBL" id="PWR19864.1"/>
    </source>
</evidence>
<feature type="compositionally biased region" description="Pro residues" evidence="4">
    <location>
        <begin position="37"/>
        <end position="49"/>
    </location>
</feature>
<accession>A0A317E0A2</accession>
<dbReference type="RefSeq" id="WP_109922039.1">
    <property type="nucleotide sequence ID" value="NZ_QGLF01000004.1"/>
</dbReference>
<dbReference type="PROSITE" id="PS51318">
    <property type="entry name" value="TAT"/>
    <property type="match status" value="1"/>
</dbReference>
<dbReference type="InterPro" id="IPR018389">
    <property type="entry name" value="DctP_fam"/>
</dbReference>
<dbReference type="PANTHER" id="PTHR33376">
    <property type="match status" value="1"/>
</dbReference>
<feature type="region of interest" description="Disordered" evidence="4">
    <location>
        <begin position="30"/>
        <end position="53"/>
    </location>
</feature>
<dbReference type="AlphaFoldDB" id="A0A317E0A2"/>
<dbReference type="OrthoDB" id="9780733at2"/>
<dbReference type="Gene3D" id="3.40.190.10">
    <property type="entry name" value="Periplasmic binding protein-like II"/>
    <property type="match status" value="1"/>
</dbReference>
<feature type="binding site" evidence="2">
    <location>
        <position position="213"/>
    </location>
    <ligand>
        <name>substrate</name>
    </ligand>
</feature>
<protein>
    <submittedName>
        <fullName evidence="5">ABC transporter substrate-binding protein</fullName>
    </submittedName>
</protein>
<evidence type="ECO:0000256" key="2">
    <source>
        <dbReference type="PIRSR" id="PIRSR039026-1"/>
    </source>
</evidence>
<dbReference type="Pfam" id="PF03480">
    <property type="entry name" value="DctP"/>
    <property type="match status" value="1"/>
</dbReference>
<dbReference type="InterPro" id="IPR026289">
    <property type="entry name" value="SBP_TakP-like"/>
</dbReference>
<dbReference type="CDD" id="cd13604">
    <property type="entry name" value="PBP2_TRAP_ketoacid_lactate_like"/>
    <property type="match status" value="1"/>
</dbReference>
<organism evidence="5 6">
    <name type="scientific">Zavarzinia compransoris</name>
    <dbReference type="NCBI Taxonomy" id="1264899"/>
    <lineage>
        <taxon>Bacteria</taxon>
        <taxon>Pseudomonadati</taxon>
        <taxon>Pseudomonadota</taxon>
        <taxon>Alphaproteobacteria</taxon>
        <taxon>Rhodospirillales</taxon>
        <taxon>Zavarziniaceae</taxon>
        <taxon>Zavarzinia</taxon>
    </lineage>
</organism>
<keyword evidence="6" id="KW-1185">Reference proteome</keyword>
<evidence type="ECO:0000313" key="6">
    <source>
        <dbReference type="Proteomes" id="UP000246077"/>
    </source>
</evidence>